<name>A0A843XET0_COLES</name>
<organism evidence="1 2">
    <name type="scientific">Colocasia esculenta</name>
    <name type="common">Wild taro</name>
    <name type="synonym">Arum esculentum</name>
    <dbReference type="NCBI Taxonomy" id="4460"/>
    <lineage>
        <taxon>Eukaryota</taxon>
        <taxon>Viridiplantae</taxon>
        <taxon>Streptophyta</taxon>
        <taxon>Embryophyta</taxon>
        <taxon>Tracheophyta</taxon>
        <taxon>Spermatophyta</taxon>
        <taxon>Magnoliopsida</taxon>
        <taxon>Liliopsida</taxon>
        <taxon>Araceae</taxon>
        <taxon>Aroideae</taxon>
        <taxon>Colocasieae</taxon>
        <taxon>Colocasia</taxon>
    </lineage>
</organism>
<dbReference type="EMBL" id="NMUH01007900">
    <property type="protein sequence ID" value="MQM17998.1"/>
    <property type="molecule type" value="Genomic_DNA"/>
</dbReference>
<dbReference type="AlphaFoldDB" id="A0A843XET0"/>
<keyword evidence="2" id="KW-1185">Reference proteome</keyword>
<reference evidence="1" key="1">
    <citation type="submission" date="2017-07" db="EMBL/GenBank/DDBJ databases">
        <title>Taro Niue Genome Assembly and Annotation.</title>
        <authorList>
            <person name="Atibalentja N."/>
            <person name="Keating K."/>
            <person name="Fields C.J."/>
        </authorList>
    </citation>
    <scope>NUCLEOTIDE SEQUENCE</scope>
    <source>
        <strain evidence="1">Niue_2</strain>
        <tissue evidence="1">Leaf</tissue>
    </source>
</reference>
<proteinExistence type="predicted"/>
<evidence type="ECO:0000313" key="2">
    <source>
        <dbReference type="Proteomes" id="UP000652761"/>
    </source>
</evidence>
<gene>
    <name evidence="1" type="ORF">Taro_050981</name>
</gene>
<evidence type="ECO:0000313" key="1">
    <source>
        <dbReference type="EMBL" id="MQM17998.1"/>
    </source>
</evidence>
<sequence>MRHVPSRLQVGKAMAPVSRFGCCCGCVPRVCIAGSEGLRPLAPPFFPFSSSLPFALFSGSGGLPLTIRHYGAAGSLCGGAARAWSEEEAANRRKGPFVWWFLRSKLSRYQSGGDVQPVAFWVATGWPSRSPLWFSSGFCFEGGPLAVAFGVATGRSSHSTFGGSDDALVAFLFSCCLAMGRWPRLGSGLLTLNATGDTPEVAIRLFWLLFCLVVFRLLMPCWVCQRWPTALPGFLEGVPCVPVPAGLVLFTRQLCRFCGDCPACSPGAWHLRACPVQRLSPLPGTPILGSLLREYSGLRACSRVETHASGGSRFGVLSVPRSRSCVPARDGTGVCSLPTWQRVWGPGWFCLWALDNVEVSGEESFLLALCCTLFSSGACGSTVCSCSRAGRRVGVASWVSTMTVIRVATFGCVAFSLHLDVTPRVLCVLALILGSRRAGVSPSERNMFPVAFWCEGNVPGVAFT</sequence>
<comment type="caution">
    <text evidence="1">The sequence shown here is derived from an EMBL/GenBank/DDBJ whole genome shotgun (WGS) entry which is preliminary data.</text>
</comment>
<accession>A0A843XET0</accession>
<dbReference type="Proteomes" id="UP000652761">
    <property type="component" value="Unassembled WGS sequence"/>
</dbReference>
<protein>
    <submittedName>
        <fullName evidence="1">Uncharacterized protein</fullName>
    </submittedName>
</protein>